<dbReference type="FunFam" id="1.20.200.10:FF:000015">
    <property type="entry name" value="argininosuccinate lyase isoform X2"/>
    <property type="match status" value="1"/>
</dbReference>
<dbReference type="AlphaFoldDB" id="A0A0U1PYH9"/>
<accession>A0A0U1PYH9</accession>
<dbReference type="InterPro" id="IPR029419">
    <property type="entry name" value="Arg_succ_lyase_C"/>
</dbReference>
<dbReference type="Proteomes" id="UP000050580">
    <property type="component" value="Unassembled WGS sequence"/>
</dbReference>
<dbReference type="Pfam" id="PF14698">
    <property type="entry name" value="ASL_C2"/>
    <property type="match status" value="1"/>
</dbReference>
<dbReference type="Gene3D" id="1.10.275.10">
    <property type="entry name" value="Fumarase/aspartase (N-terminal domain)"/>
    <property type="match status" value="1"/>
</dbReference>
<dbReference type="PRINTS" id="PR00145">
    <property type="entry name" value="ARGSUCLYASE"/>
</dbReference>
<keyword evidence="5 7" id="KW-0028">Amino-acid biosynthesis</keyword>
<keyword evidence="4 7" id="KW-0055">Arginine biosynthesis</keyword>
<evidence type="ECO:0000256" key="4">
    <source>
        <dbReference type="ARBA" id="ARBA00022571"/>
    </source>
</evidence>
<evidence type="ECO:0000256" key="3">
    <source>
        <dbReference type="ARBA" id="ARBA00012338"/>
    </source>
</evidence>
<dbReference type="PANTHER" id="PTHR43814">
    <property type="entry name" value="ARGININOSUCCINATE LYASE"/>
    <property type="match status" value="1"/>
</dbReference>
<sequence>MSDPKQVQPSANQLASKSEGWSALFAEPMSELVKRYTASVFFDQRLWRADIAGSRAHARMLHKVGLLSAEDEAAIQRGLDQIASEIESGQFAWQLDLEDVHLNIEARLTALVGDAGKRLHTGRSRNDQVATDVRLWLRDEIDGISALLQDVQRALLRVAEQNVEVILPGFTHLQVAQPVSFAHHLLAYVEMFQRDGERLADVRRRTNTLPLGAAALAGTSYPLDRAFVARALGMVDAEGNPQICQNSLDAVSDRDFAIEFSAAAALIMVHVSRLSEELIVWMSQNFGFIRIADRFTTGSSIMPQKKNPDVPELARGKTGRVVGHLMALITLMKGQPLAYNKDNQEDKEPLFDTVDTLRDTLRIFAEMIGGQRNPQTGAFEGGITVNAEAMRRAAQRGYATATDLADYLVKKGLPFRDAHETVALAVRIAIERGVDLSALPLEELQRFNPAIEADVFDALSLEGALNARNTLGGTAPAQIRTQIARHRARLGLTAAD</sequence>
<comment type="caution">
    <text evidence="10">The sequence shown here is derived from an EMBL/GenBank/DDBJ whole genome shotgun (WGS) entry which is preliminary data.</text>
</comment>
<dbReference type="InterPro" id="IPR020557">
    <property type="entry name" value="Fumarate_lyase_CS"/>
</dbReference>
<feature type="domain" description="Fumarate lyase N-terminal" evidence="8">
    <location>
        <begin position="27"/>
        <end position="323"/>
    </location>
</feature>
<evidence type="ECO:0000256" key="2">
    <source>
        <dbReference type="ARBA" id="ARBA00004941"/>
    </source>
</evidence>
<dbReference type="CDD" id="cd01359">
    <property type="entry name" value="Argininosuccinate_lyase"/>
    <property type="match status" value="1"/>
</dbReference>
<dbReference type="UniPathway" id="UPA00068">
    <property type="reaction ID" value="UER00114"/>
</dbReference>
<dbReference type="InterPro" id="IPR008948">
    <property type="entry name" value="L-Aspartase-like"/>
</dbReference>
<dbReference type="PATRIC" id="fig|1610491.3.peg.2163"/>
<comment type="subcellular location">
    <subcellularLocation>
        <location evidence="7">Cytoplasm</location>
    </subcellularLocation>
</comment>
<dbReference type="RefSeq" id="WP_046742211.1">
    <property type="nucleotide sequence ID" value="NZ_LBNQ01000032.1"/>
</dbReference>
<dbReference type="PRINTS" id="PR00149">
    <property type="entry name" value="FUMRATELYASE"/>
</dbReference>
<dbReference type="EC" id="4.3.2.1" evidence="3 7"/>
<organism evidence="10 11">
    <name type="scientific">Lampropedia cohaerens</name>
    <dbReference type="NCBI Taxonomy" id="1610491"/>
    <lineage>
        <taxon>Bacteria</taxon>
        <taxon>Pseudomonadati</taxon>
        <taxon>Pseudomonadota</taxon>
        <taxon>Betaproteobacteria</taxon>
        <taxon>Burkholderiales</taxon>
        <taxon>Comamonadaceae</taxon>
        <taxon>Lampropedia</taxon>
    </lineage>
</organism>
<evidence type="ECO:0000256" key="1">
    <source>
        <dbReference type="ARBA" id="ARBA00000985"/>
    </source>
</evidence>
<dbReference type="Gene3D" id="1.20.200.10">
    <property type="entry name" value="Fumarase/aspartase (Central domain)"/>
    <property type="match status" value="1"/>
</dbReference>
<dbReference type="FunFam" id="1.10.275.10:FF:000002">
    <property type="entry name" value="Argininosuccinate lyase"/>
    <property type="match status" value="1"/>
</dbReference>
<dbReference type="GO" id="GO:0004056">
    <property type="term" value="F:argininosuccinate lyase activity"/>
    <property type="evidence" value="ECO:0007669"/>
    <property type="project" value="UniProtKB-UniRule"/>
</dbReference>
<proteinExistence type="inferred from homology"/>
<evidence type="ECO:0000259" key="8">
    <source>
        <dbReference type="Pfam" id="PF00206"/>
    </source>
</evidence>
<dbReference type="InterPro" id="IPR024083">
    <property type="entry name" value="Fumarase/histidase_N"/>
</dbReference>
<reference evidence="10 11" key="1">
    <citation type="submission" date="2015-05" db="EMBL/GenBank/DDBJ databases">
        <title>Draft genome sequence of Lampropedia sp. CT6, isolated from the microbial mat of a hot water spring, located at Manikaran, India.</title>
        <authorList>
            <person name="Tripathi C."/>
            <person name="Rani P."/>
            <person name="Mahato N.K."/>
            <person name="Lal R."/>
        </authorList>
    </citation>
    <scope>NUCLEOTIDE SEQUENCE [LARGE SCALE GENOMIC DNA]</scope>
    <source>
        <strain evidence="10 11">CT6</strain>
    </source>
</reference>
<dbReference type="OrthoDB" id="9769623at2"/>
<comment type="similarity">
    <text evidence="7">Belongs to the lyase 1 family. Argininosuccinate lyase subfamily.</text>
</comment>
<dbReference type="EMBL" id="LBNQ01000032">
    <property type="protein sequence ID" value="KKW67517.1"/>
    <property type="molecule type" value="Genomic_DNA"/>
</dbReference>
<evidence type="ECO:0000256" key="6">
    <source>
        <dbReference type="ARBA" id="ARBA00023239"/>
    </source>
</evidence>
<keyword evidence="7" id="KW-0963">Cytoplasm</keyword>
<dbReference type="InterPro" id="IPR009049">
    <property type="entry name" value="Argininosuccinate_lyase"/>
</dbReference>
<dbReference type="InterPro" id="IPR022761">
    <property type="entry name" value="Fumarate_lyase_N"/>
</dbReference>
<gene>
    <name evidence="7" type="primary">argH</name>
    <name evidence="10" type="ORF">AAV94_10175</name>
</gene>
<dbReference type="HAMAP" id="MF_00006">
    <property type="entry name" value="Arg_succ_lyase"/>
    <property type="match status" value="1"/>
</dbReference>
<dbReference type="GO" id="GO:0005829">
    <property type="term" value="C:cytosol"/>
    <property type="evidence" value="ECO:0007669"/>
    <property type="project" value="TreeGrafter"/>
</dbReference>
<dbReference type="FunFam" id="1.10.40.30:FF:000001">
    <property type="entry name" value="Argininosuccinate lyase"/>
    <property type="match status" value="1"/>
</dbReference>
<evidence type="ECO:0000313" key="10">
    <source>
        <dbReference type="EMBL" id="KKW67517.1"/>
    </source>
</evidence>
<dbReference type="STRING" id="1610491.AAV94_10175"/>
<comment type="pathway">
    <text evidence="2 7">Amino-acid biosynthesis; L-arginine biosynthesis; L-arginine from L-ornithine and carbamoyl phosphate: step 3/3.</text>
</comment>
<comment type="catalytic activity">
    <reaction evidence="1 7">
        <text>2-(N(omega)-L-arginino)succinate = fumarate + L-arginine</text>
        <dbReference type="Rhea" id="RHEA:24020"/>
        <dbReference type="ChEBI" id="CHEBI:29806"/>
        <dbReference type="ChEBI" id="CHEBI:32682"/>
        <dbReference type="ChEBI" id="CHEBI:57472"/>
        <dbReference type="EC" id="4.3.2.1"/>
    </reaction>
</comment>
<protein>
    <recommendedName>
        <fullName evidence="3 7">Argininosuccinate lyase</fullName>
        <shortName evidence="7">ASAL</shortName>
        <ecNumber evidence="3 7">4.3.2.1</ecNumber>
    </recommendedName>
    <alternativeName>
        <fullName evidence="7">Arginosuccinase</fullName>
    </alternativeName>
</protein>
<name>A0A0U1PYH9_9BURK</name>
<dbReference type="Gene3D" id="1.10.40.30">
    <property type="entry name" value="Fumarase/aspartase (C-terminal domain)"/>
    <property type="match status" value="1"/>
</dbReference>
<evidence type="ECO:0000256" key="5">
    <source>
        <dbReference type="ARBA" id="ARBA00022605"/>
    </source>
</evidence>
<dbReference type="GO" id="GO:0042450">
    <property type="term" value="P:L-arginine biosynthetic process via ornithine"/>
    <property type="evidence" value="ECO:0007669"/>
    <property type="project" value="UniProtKB-UniRule"/>
</dbReference>
<evidence type="ECO:0000259" key="9">
    <source>
        <dbReference type="Pfam" id="PF14698"/>
    </source>
</evidence>
<keyword evidence="11" id="KW-1185">Reference proteome</keyword>
<keyword evidence="6 7" id="KW-0456">Lyase</keyword>
<evidence type="ECO:0000313" key="11">
    <source>
        <dbReference type="Proteomes" id="UP000050580"/>
    </source>
</evidence>
<feature type="domain" description="Argininosuccinate lyase C-terminal" evidence="9">
    <location>
        <begin position="398"/>
        <end position="465"/>
    </location>
</feature>
<dbReference type="PROSITE" id="PS00163">
    <property type="entry name" value="FUMARATE_LYASES"/>
    <property type="match status" value="1"/>
</dbReference>
<dbReference type="SUPFAM" id="SSF48557">
    <property type="entry name" value="L-aspartase-like"/>
    <property type="match status" value="1"/>
</dbReference>
<evidence type="ECO:0000256" key="7">
    <source>
        <dbReference type="HAMAP-Rule" id="MF_00006"/>
    </source>
</evidence>
<dbReference type="NCBIfam" id="TIGR00838">
    <property type="entry name" value="argH"/>
    <property type="match status" value="1"/>
</dbReference>
<dbReference type="Pfam" id="PF00206">
    <property type="entry name" value="Lyase_1"/>
    <property type="match status" value="1"/>
</dbReference>
<dbReference type="PANTHER" id="PTHR43814:SF1">
    <property type="entry name" value="ARGININOSUCCINATE LYASE"/>
    <property type="match status" value="1"/>
</dbReference>
<dbReference type="InterPro" id="IPR000362">
    <property type="entry name" value="Fumarate_lyase_fam"/>
</dbReference>